<dbReference type="eggNOG" id="COG4124">
    <property type="taxonomic scope" value="Bacteria"/>
</dbReference>
<evidence type="ECO:0000259" key="5">
    <source>
        <dbReference type="PROSITE" id="PS51764"/>
    </source>
</evidence>
<keyword evidence="7" id="KW-1185">Reference proteome</keyword>
<evidence type="ECO:0000256" key="4">
    <source>
        <dbReference type="PROSITE-ProRule" id="PRU01100"/>
    </source>
</evidence>
<evidence type="ECO:0000256" key="2">
    <source>
        <dbReference type="ARBA" id="ARBA00022801"/>
    </source>
</evidence>
<dbReference type="PANTHER" id="PTHR40079">
    <property type="entry name" value="MANNAN ENDO-1,4-BETA-MANNOSIDASE E-RELATED"/>
    <property type="match status" value="1"/>
</dbReference>
<dbReference type="EMBL" id="CP000359">
    <property type="protein sequence ID" value="ABF46051.1"/>
    <property type="molecule type" value="Genomic_DNA"/>
</dbReference>
<evidence type="ECO:0000313" key="6">
    <source>
        <dbReference type="EMBL" id="ABF46051.1"/>
    </source>
</evidence>
<dbReference type="PROSITE" id="PS51764">
    <property type="entry name" value="GH26"/>
    <property type="match status" value="1"/>
</dbReference>
<feature type="active site" description="Nucleophile" evidence="4">
    <location>
        <position position="264"/>
    </location>
</feature>
<name>Q1IXI3_DEIGD</name>
<dbReference type="RefSeq" id="WP_011530882.1">
    <property type="nucleotide sequence ID" value="NC_008025.1"/>
</dbReference>
<dbReference type="InterPro" id="IPR000805">
    <property type="entry name" value="Glyco_hydro_26"/>
</dbReference>
<dbReference type="Gene3D" id="3.20.20.80">
    <property type="entry name" value="Glycosidases"/>
    <property type="match status" value="1"/>
</dbReference>
<dbReference type="InterPro" id="IPR022790">
    <property type="entry name" value="GH26_dom"/>
</dbReference>
<gene>
    <name evidence="6" type="ordered locus">Dgeo_1756</name>
</gene>
<dbReference type="GO" id="GO:0016985">
    <property type="term" value="F:mannan endo-1,4-beta-mannosidase activity"/>
    <property type="evidence" value="ECO:0007669"/>
    <property type="project" value="InterPro"/>
</dbReference>
<reference evidence="6" key="1">
    <citation type="submission" date="2006-04" db="EMBL/GenBank/DDBJ databases">
        <title>Complete sequence of chromosome of Deinococcus geothermalis DSM 11300.</title>
        <authorList>
            <consortium name="US DOE Joint Genome Institute"/>
            <person name="Copeland A."/>
            <person name="Lucas S."/>
            <person name="Lapidus A."/>
            <person name="Barry K."/>
            <person name="Detter J.C."/>
            <person name="Glavina del Rio T."/>
            <person name="Hammon N."/>
            <person name="Israni S."/>
            <person name="Dalin E."/>
            <person name="Tice H."/>
            <person name="Pitluck S."/>
            <person name="Brettin T."/>
            <person name="Bruce D."/>
            <person name="Han C."/>
            <person name="Tapia R."/>
            <person name="Saunders E."/>
            <person name="Gilna P."/>
            <person name="Schmutz J."/>
            <person name="Larimer F."/>
            <person name="Land M."/>
            <person name="Hauser L."/>
            <person name="Kyrpides N."/>
            <person name="Kim E."/>
            <person name="Daly M.J."/>
            <person name="Fredrickson J.K."/>
            <person name="Makarova K.S."/>
            <person name="Gaidamakova E.K."/>
            <person name="Zhai M."/>
            <person name="Richardson P."/>
        </authorList>
    </citation>
    <scope>NUCLEOTIDE SEQUENCE</scope>
    <source>
        <strain evidence="6">DSM 11300</strain>
    </source>
</reference>
<dbReference type="GO" id="GO:0006080">
    <property type="term" value="P:substituted mannan metabolic process"/>
    <property type="evidence" value="ECO:0007669"/>
    <property type="project" value="InterPro"/>
</dbReference>
<keyword evidence="2 4" id="KW-0378">Hydrolase</keyword>
<protein>
    <submittedName>
        <fullName evidence="6">Endoglucanase, family 26</fullName>
    </submittedName>
</protein>
<feature type="active site" description="Proton donor" evidence="4">
    <location>
        <position position="149"/>
    </location>
</feature>
<evidence type="ECO:0000256" key="3">
    <source>
        <dbReference type="ARBA" id="ARBA00023295"/>
    </source>
</evidence>
<evidence type="ECO:0000313" key="7">
    <source>
        <dbReference type="Proteomes" id="UP000002431"/>
    </source>
</evidence>
<dbReference type="CAZy" id="GH26">
    <property type="family name" value="Glycoside Hydrolase Family 26"/>
</dbReference>
<dbReference type="InterPro" id="IPR017853">
    <property type="entry name" value="GH"/>
</dbReference>
<dbReference type="SUPFAM" id="SSF51445">
    <property type="entry name" value="(Trans)glycosidases"/>
    <property type="match status" value="1"/>
</dbReference>
<feature type="domain" description="GH26" evidence="5">
    <location>
        <begin position="11"/>
        <end position="321"/>
    </location>
</feature>
<sequence>MSRPSCLETWRRVWTLALLLGGGALPAAALGLAHGVFVASPDQPEDAVPESQLAAYVQSVGRDVAFVYFTNNWFRSRAFPAAVVRRVRARGAVPIIRLMLRSSDEAAHGPDPVYSPARIVSGALDADLRAWARQAAAEGGPLYVEYGTEVNGDWFAWNAAHNGREAGAALFVQAYRHIVNVFRAAGANNVRWVFHVASADDPQTPWNRFDRYYPGGDVISVLGVSAYGAQTPNEKPIATLRAQLDAVLPRLEALAPGKPVLLLEFGSVAGAQPPPERWAEAALADLTAGRWPALRGFAWWNSAWPNGANPAHFSELRVERQPALAAVFRRSLGHPCIRTTLDLTPDFPTPAPRSPHAP</sequence>
<dbReference type="PANTHER" id="PTHR40079:SF4">
    <property type="entry name" value="GH26 DOMAIN-CONTAINING PROTEIN-RELATED"/>
    <property type="match status" value="1"/>
</dbReference>
<dbReference type="KEGG" id="dge:Dgeo_1756"/>
<proteinExistence type="inferred from homology"/>
<evidence type="ECO:0000256" key="1">
    <source>
        <dbReference type="ARBA" id="ARBA00007754"/>
    </source>
</evidence>
<dbReference type="Pfam" id="PF02156">
    <property type="entry name" value="Glyco_hydro_26"/>
    <property type="match status" value="1"/>
</dbReference>
<dbReference type="Proteomes" id="UP000002431">
    <property type="component" value="Chromosome"/>
</dbReference>
<dbReference type="HOGENOM" id="CLU_038234_1_1_0"/>
<dbReference type="STRING" id="319795.Dgeo_1756"/>
<accession>Q1IXI3</accession>
<dbReference type="AlphaFoldDB" id="Q1IXI3"/>
<comment type="similarity">
    <text evidence="1 4">Belongs to the glycosyl hydrolase 26 family.</text>
</comment>
<keyword evidence="3 4" id="KW-0326">Glycosidase</keyword>
<organism evidence="6 7">
    <name type="scientific">Deinococcus geothermalis (strain DSM 11300 / CIP 105573 / AG-3a)</name>
    <dbReference type="NCBI Taxonomy" id="319795"/>
    <lineage>
        <taxon>Bacteria</taxon>
        <taxon>Thermotogati</taxon>
        <taxon>Deinococcota</taxon>
        <taxon>Deinococci</taxon>
        <taxon>Deinococcales</taxon>
        <taxon>Deinococcaceae</taxon>
        <taxon>Deinococcus</taxon>
    </lineage>
</organism>